<sequence>MDTDSGSVLSRSTLSNLSAFANRLPLLSTSRDSPAPAVTTGTTGTPASIAKRANPVRPENIMSLRCRHDFKASTSPPGKTRTLLPSAKASRAVCRPAGLAPNGSISFSACRVHAIWWVSVINSRSIPSSSYAAENANTLRSMTPPNPWLATNSTGVSGTGCATVTSSRL</sequence>
<feature type="compositionally biased region" description="Low complexity" evidence="1">
    <location>
        <begin position="34"/>
        <end position="47"/>
    </location>
</feature>
<dbReference type="EMBL" id="CAFBLX010000228">
    <property type="protein sequence ID" value="CAB4906774.1"/>
    <property type="molecule type" value="Genomic_DNA"/>
</dbReference>
<evidence type="ECO:0000256" key="1">
    <source>
        <dbReference type="SAM" id="MobiDB-lite"/>
    </source>
</evidence>
<proteinExistence type="predicted"/>
<organism evidence="2">
    <name type="scientific">freshwater metagenome</name>
    <dbReference type="NCBI Taxonomy" id="449393"/>
    <lineage>
        <taxon>unclassified sequences</taxon>
        <taxon>metagenomes</taxon>
        <taxon>ecological metagenomes</taxon>
    </lineage>
</organism>
<protein>
    <submittedName>
        <fullName evidence="2">Unannotated protein</fullName>
    </submittedName>
</protein>
<gene>
    <name evidence="2" type="ORF">UFOPK3472_02773</name>
</gene>
<accession>A0A6J7GI81</accession>
<dbReference type="AlphaFoldDB" id="A0A6J7GI81"/>
<name>A0A6J7GI81_9ZZZZ</name>
<reference evidence="2" key="1">
    <citation type="submission" date="2020-05" db="EMBL/GenBank/DDBJ databases">
        <authorList>
            <person name="Chiriac C."/>
            <person name="Salcher M."/>
            <person name="Ghai R."/>
            <person name="Kavagutti S V."/>
        </authorList>
    </citation>
    <scope>NUCLEOTIDE SEQUENCE</scope>
</reference>
<feature type="region of interest" description="Disordered" evidence="1">
    <location>
        <begin position="31"/>
        <end position="56"/>
    </location>
</feature>
<evidence type="ECO:0000313" key="2">
    <source>
        <dbReference type="EMBL" id="CAB4906774.1"/>
    </source>
</evidence>